<keyword evidence="1" id="KW-1133">Transmembrane helix</keyword>
<feature type="transmembrane region" description="Helical" evidence="1">
    <location>
        <begin position="6"/>
        <end position="23"/>
    </location>
</feature>
<keyword evidence="1" id="KW-0812">Transmembrane</keyword>
<proteinExistence type="predicted"/>
<dbReference type="AlphaFoldDB" id="A0A6M0R9E9"/>
<name>A0A6M0R9E9_9CLOT</name>
<gene>
    <name evidence="2" type="ORF">FDF74_03520</name>
</gene>
<evidence type="ECO:0000313" key="3">
    <source>
        <dbReference type="Proteomes" id="UP000473885"/>
    </source>
</evidence>
<protein>
    <submittedName>
        <fullName evidence="2">Uncharacterized protein</fullName>
    </submittedName>
</protein>
<dbReference type="Proteomes" id="UP000473885">
    <property type="component" value="Unassembled WGS sequence"/>
</dbReference>
<accession>A0A6M0R9E9</accession>
<reference evidence="2 3" key="1">
    <citation type="submission" date="2019-04" db="EMBL/GenBank/DDBJ databases">
        <title>Genome sequencing of Clostridium botulinum Groups I-IV and Clostridium butyricum.</title>
        <authorList>
            <person name="Brunt J."/>
            <person name="Van Vliet A.H.M."/>
            <person name="Stringer S.C."/>
            <person name="Carter A.T."/>
            <person name="Peck M.W."/>
        </authorList>
    </citation>
    <scope>NUCLEOTIDE SEQUENCE [LARGE SCALE GENOMIC DNA]</scope>
    <source>
        <strain evidence="2 3">IFR 18/094</strain>
    </source>
</reference>
<evidence type="ECO:0000313" key="2">
    <source>
        <dbReference type="EMBL" id="NEZ46280.1"/>
    </source>
</evidence>
<dbReference type="RefSeq" id="WP_163248567.1">
    <property type="nucleotide sequence ID" value="NZ_SXDP01000002.1"/>
</dbReference>
<keyword evidence="1" id="KW-0472">Membrane</keyword>
<organism evidence="2 3">
    <name type="scientific">Clostridium niameyense</name>
    <dbReference type="NCBI Taxonomy" id="1622073"/>
    <lineage>
        <taxon>Bacteria</taxon>
        <taxon>Bacillati</taxon>
        <taxon>Bacillota</taxon>
        <taxon>Clostridia</taxon>
        <taxon>Eubacteriales</taxon>
        <taxon>Clostridiaceae</taxon>
        <taxon>Clostridium</taxon>
    </lineage>
</organism>
<sequence>MKKINIWTSICAIVIIIIFGIVIRKSTVPNIDSIDYLTSKEDNVSITKMFNEEKTKNGRKFDFDRFDGKWSLMEFQSTKDNKIKIIDNSKITKGILYIVVLSSEYKAIATHKSNGKASLNLTTPKNGKYFIRIVGKGARGNLNIKINSTTDVHLSHRSIFE</sequence>
<keyword evidence="3" id="KW-1185">Reference proteome</keyword>
<dbReference type="EMBL" id="SXDP01000002">
    <property type="protein sequence ID" value="NEZ46280.1"/>
    <property type="molecule type" value="Genomic_DNA"/>
</dbReference>
<evidence type="ECO:0000256" key="1">
    <source>
        <dbReference type="SAM" id="Phobius"/>
    </source>
</evidence>
<comment type="caution">
    <text evidence="2">The sequence shown here is derived from an EMBL/GenBank/DDBJ whole genome shotgun (WGS) entry which is preliminary data.</text>
</comment>